<dbReference type="GO" id="GO:0046872">
    <property type="term" value="F:metal ion binding"/>
    <property type="evidence" value="ECO:0007669"/>
    <property type="project" value="UniProtKB-KW"/>
</dbReference>
<dbReference type="NCBIfam" id="TIGR01662">
    <property type="entry name" value="HAD-SF-IIIA"/>
    <property type="match status" value="1"/>
</dbReference>
<comment type="caution">
    <text evidence="5">The sequence shown here is derived from an EMBL/GenBank/DDBJ whole genome shotgun (WGS) entry which is preliminary data.</text>
</comment>
<keyword evidence="1" id="KW-0963">Cytoplasm</keyword>
<dbReference type="Gene3D" id="3.40.50.1000">
    <property type="entry name" value="HAD superfamily/HAD-like"/>
    <property type="match status" value="1"/>
</dbReference>
<keyword evidence="2" id="KW-0479">Metal-binding</keyword>
<name>A0A1E3U995_9FIRM</name>
<proteinExistence type="predicted"/>
<evidence type="ECO:0000256" key="2">
    <source>
        <dbReference type="ARBA" id="ARBA00022723"/>
    </source>
</evidence>
<accession>A0A1E3U995</accession>
<dbReference type="Proteomes" id="UP000094271">
    <property type="component" value="Unassembled WGS sequence"/>
</dbReference>
<evidence type="ECO:0000313" key="6">
    <source>
        <dbReference type="Proteomes" id="UP000094271"/>
    </source>
</evidence>
<sequence length="438" mass="49389">MKAVIMAGGRGKRIASLDSSIPKPMFRLCGKPILEYQLQWLKKQEIDEVILVTGYLGHVIREYFGDGTGAAPEGGRNIGIPLKYINEESPLGTAGALYYLKDTMKEDFLLINGDIIFDIDLERFYKAHQTFGGLATILTHPNDHPFDSGIIEADEKGLVRKWLHKEDKRKWYGNRVNAGIHILSPGLFLHAERRGLFKQPQRVDLDREILRPLIEDRQLYAYMSPEYVKDMGTPERYRMVERDLLKGKVEKRNLSRRQKAVFLDRDGTMNEYRGYIRTPEDLVLLPGTGKAVKRLNESGYLVIVVTNQPVIARGELTEEQLREIHDRMETLLGEQGAYVDDIFYCPHHPDGGFPGEVASLKIPCSCRKPEPGMLLKAADKYNIDLKNSWMAGDSERDMRAGKAAGCHTAGVGGLQNADFTCGSLAEFVDFLLGREEGD</sequence>
<dbReference type="Pfam" id="PF13242">
    <property type="entry name" value="Hydrolase_like"/>
    <property type="match status" value="1"/>
</dbReference>
<dbReference type="InterPro" id="IPR006549">
    <property type="entry name" value="HAD-SF_hydro_IIIA"/>
</dbReference>
<dbReference type="PANTHER" id="PTHR22572">
    <property type="entry name" value="SUGAR-1-PHOSPHATE GUANYL TRANSFERASE"/>
    <property type="match status" value="1"/>
</dbReference>
<protein>
    <submittedName>
        <fullName evidence="5">D,D-heptose 1,7-bisphosphate phosphatase</fullName>
    </submittedName>
</protein>
<evidence type="ECO:0000259" key="4">
    <source>
        <dbReference type="Pfam" id="PF00483"/>
    </source>
</evidence>
<reference evidence="5 6" key="1">
    <citation type="submission" date="2016-08" db="EMBL/GenBank/DDBJ databases">
        <authorList>
            <person name="Seilhamer J.J."/>
        </authorList>
    </citation>
    <scope>NUCLEOTIDE SEQUENCE [LARGE SCALE GENOMIC DNA]</scope>
    <source>
        <strain evidence="5 6">NML150140-1</strain>
    </source>
</reference>
<organism evidence="5 6">
    <name type="scientific">Eisenbergiella tayi</name>
    <dbReference type="NCBI Taxonomy" id="1432052"/>
    <lineage>
        <taxon>Bacteria</taxon>
        <taxon>Bacillati</taxon>
        <taxon>Bacillota</taxon>
        <taxon>Clostridia</taxon>
        <taxon>Lachnospirales</taxon>
        <taxon>Lachnospiraceae</taxon>
        <taxon>Eisenbergiella</taxon>
    </lineage>
</organism>
<dbReference type="InterPro" id="IPR005835">
    <property type="entry name" value="NTP_transferase_dom"/>
</dbReference>
<dbReference type="InterPro" id="IPR050486">
    <property type="entry name" value="Mannose-1P_guanyltransferase"/>
</dbReference>
<dbReference type="GO" id="GO:0016791">
    <property type="term" value="F:phosphatase activity"/>
    <property type="evidence" value="ECO:0007669"/>
    <property type="project" value="InterPro"/>
</dbReference>
<dbReference type="InterPro" id="IPR006543">
    <property type="entry name" value="Histidinol-phos"/>
</dbReference>
<dbReference type="SUPFAM" id="SSF56784">
    <property type="entry name" value="HAD-like"/>
    <property type="match status" value="1"/>
</dbReference>
<evidence type="ECO:0000313" key="5">
    <source>
        <dbReference type="EMBL" id="ODR44040.1"/>
    </source>
</evidence>
<dbReference type="Pfam" id="PF00483">
    <property type="entry name" value="NTP_transferase"/>
    <property type="match status" value="1"/>
</dbReference>
<keyword evidence="3" id="KW-0378">Hydrolase</keyword>
<dbReference type="Gene3D" id="3.90.550.10">
    <property type="entry name" value="Spore Coat Polysaccharide Biosynthesis Protein SpsA, Chain A"/>
    <property type="match status" value="1"/>
</dbReference>
<dbReference type="InterPro" id="IPR036412">
    <property type="entry name" value="HAD-like_sf"/>
</dbReference>
<dbReference type="EMBL" id="MEHA01000031">
    <property type="protein sequence ID" value="ODR44040.1"/>
    <property type="molecule type" value="Genomic_DNA"/>
</dbReference>
<dbReference type="CDD" id="cd07503">
    <property type="entry name" value="HAD_HisB-N"/>
    <property type="match status" value="1"/>
</dbReference>
<evidence type="ECO:0000256" key="1">
    <source>
        <dbReference type="ARBA" id="ARBA00022490"/>
    </source>
</evidence>
<evidence type="ECO:0000256" key="3">
    <source>
        <dbReference type="ARBA" id="ARBA00022801"/>
    </source>
</evidence>
<dbReference type="RefSeq" id="WP_069423341.1">
    <property type="nucleotide sequence ID" value="NZ_DAWDRA010000246.1"/>
</dbReference>
<dbReference type="NCBIfam" id="TIGR01656">
    <property type="entry name" value="Histidinol-ppas"/>
    <property type="match status" value="1"/>
</dbReference>
<feature type="domain" description="Nucleotidyl transferase" evidence="4">
    <location>
        <begin position="2"/>
        <end position="245"/>
    </location>
</feature>
<dbReference type="InterPro" id="IPR029044">
    <property type="entry name" value="Nucleotide-diphossugar_trans"/>
</dbReference>
<dbReference type="CDD" id="cd04181">
    <property type="entry name" value="NTP_transferase"/>
    <property type="match status" value="1"/>
</dbReference>
<dbReference type="AlphaFoldDB" id="A0A1E3U995"/>
<dbReference type="SUPFAM" id="SSF53448">
    <property type="entry name" value="Nucleotide-diphospho-sugar transferases"/>
    <property type="match status" value="1"/>
</dbReference>
<gene>
    <name evidence="5" type="ORF">BEI59_29065</name>
</gene>
<dbReference type="InterPro" id="IPR023214">
    <property type="entry name" value="HAD_sf"/>
</dbReference>